<dbReference type="Proteomes" id="UP000250235">
    <property type="component" value="Unassembled WGS sequence"/>
</dbReference>
<name>A0A2Z7CUH2_9LAMI</name>
<dbReference type="Pfam" id="PF14223">
    <property type="entry name" value="Retrotran_gag_2"/>
    <property type="match status" value="1"/>
</dbReference>
<organism evidence="1 2">
    <name type="scientific">Dorcoceras hygrometricum</name>
    <dbReference type="NCBI Taxonomy" id="472368"/>
    <lineage>
        <taxon>Eukaryota</taxon>
        <taxon>Viridiplantae</taxon>
        <taxon>Streptophyta</taxon>
        <taxon>Embryophyta</taxon>
        <taxon>Tracheophyta</taxon>
        <taxon>Spermatophyta</taxon>
        <taxon>Magnoliopsida</taxon>
        <taxon>eudicotyledons</taxon>
        <taxon>Gunneridae</taxon>
        <taxon>Pentapetalae</taxon>
        <taxon>asterids</taxon>
        <taxon>lamiids</taxon>
        <taxon>Lamiales</taxon>
        <taxon>Gesneriaceae</taxon>
        <taxon>Didymocarpoideae</taxon>
        <taxon>Trichosporeae</taxon>
        <taxon>Loxocarpinae</taxon>
        <taxon>Dorcoceras</taxon>
    </lineage>
</organism>
<evidence type="ECO:0000313" key="1">
    <source>
        <dbReference type="EMBL" id="KZV50721.1"/>
    </source>
</evidence>
<protein>
    <submittedName>
        <fullName evidence="1">Uncharacterized protein</fullName>
    </submittedName>
</protein>
<dbReference type="AlphaFoldDB" id="A0A2Z7CUH2"/>
<dbReference type="PANTHER" id="PTHR37610:SF75">
    <property type="entry name" value="RETROTRANSPOSON COPIA-LIKE N-TERMINAL DOMAIN-CONTAINING PROTEIN"/>
    <property type="match status" value="1"/>
</dbReference>
<dbReference type="PANTHER" id="PTHR37610">
    <property type="entry name" value="CCHC-TYPE DOMAIN-CONTAINING PROTEIN"/>
    <property type="match status" value="1"/>
</dbReference>
<dbReference type="OrthoDB" id="1738167at2759"/>
<accession>A0A2Z7CUH2</accession>
<keyword evidence="2" id="KW-1185">Reference proteome</keyword>
<proteinExistence type="predicted"/>
<reference evidence="1 2" key="1">
    <citation type="journal article" date="2015" name="Proc. Natl. Acad. Sci. U.S.A.">
        <title>The resurrection genome of Boea hygrometrica: A blueprint for survival of dehydration.</title>
        <authorList>
            <person name="Xiao L."/>
            <person name="Yang G."/>
            <person name="Zhang L."/>
            <person name="Yang X."/>
            <person name="Zhao S."/>
            <person name="Ji Z."/>
            <person name="Zhou Q."/>
            <person name="Hu M."/>
            <person name="Wang Y."/>
            <person name="Chen M."/>
            <person name="Xu Y."/>
            <person name="Jin H."/>
            <person name="Xiao X."/>
            <person name="Hu G."/>
            <person name="Bao F."/>
            <person name="Hu Y."/>
            <person name="Wan P."/>
            <person name="Li L."/>
            <person name="Deng X."/>
            <person name="Kuang T."/>
            <person name="Xiang C."/>
            <person name="Zhu J.K."/>
            <person name="Oliver M.J."/>
            <person name="He Y."/>
        </authorList>
    </citation>
    <scope>NUCLEOTIDE SEQUENCE [LARGE SCALE GENOMIC DNA]</scope>
    <source>
        <strain evidence="2">cv. XS01</strain>
    </source>
</reference>
<sequence>DPTYPTWLADNSIVLAWLINSMEKNISRRYLWFQTAKEVWDVVRRMYSDLGNTSRVFELRYKLKEIKQGSHIVTHYFSELQELWQELDLFLEESRMCAECSGHMRRTLERERVFHFLAGLNRELADVRGRIVASDPFQSTDDAFSEVRREELRRKVKLPDSSVSEISALASTKIPVSEVSALAPPKIPANVRDDGPGVITVIDQAILKTNVGRFMENGKLAIPKAI</sequence>
<evidence type="ECO:0000313" key="2">
    <source>
        <dbReference type="Proteomes" id="UP000250235"/>
    </source>
</evidence>
<dbReference type="EMBL" id="KQ992348">
    <property type="protein sequence ID" value="KZV50721.1"/>
    <property type="molecule type" value="Genomic_DNA"/>
</dbReference>
<feature type="non-terminal residue" evidence="1">
    <location>
        <position position="1"/>
    </location>
</feature>
<gene>
    <name evidence="1" type="ORF">F511_19633</name>
</gene>